<dbReference type="RefSeq" id="WP_144089017.1">
    <property type="nucleotide sequence ID" value="NZ_VMHE01000015.1"/>
</dbReference>
<comment type="caution">
    <text evidence="10">Lacks conserved residue(s) required for the propagation of feature annotation.</text>
</comment>
<evidence type="ECO:0000313" key="11">
    <source>
        <dbReference type="EMBL" id="TSJ63598.1"/>
    </source>
</evidence>
<dbReference type="SUPFAM" id="SSF51395">
    <property type="entry name" value="FMN-linked oxidoreductases"/>
    <property type="match status" value="1"/>
</dbReference>
<keyword evidence="7 10" id="KW-1208">Phospholipid metabolism</keyword>
<comment type="cofactor">
    <cofactor evidence="10">
        <name>Mg(2+)</name>
        <dbReference type="ChEBI" id="CHEBI:18420"/>
    </cofactor>
</comment>
<dbReference type="Gene3D" id="3.20.20.390">
    <property type="entry name" value="FMN-linked oxidoreductases"/>
    <property type="match status" value="1"/>
</dbReference>
<dbReference type="OrthoDB" id="2381757at2"/>
<evidence type="ECO:0000256" key="2">
    <source>
        <dbReference type="ARBA" id="ARBA00022679"/>
    </source>
</evidence>
<dbReference type="AlphaFoldDB" id="A0A556PGT6"/>
<feature type="binding site" evidence="10">
    <location>
        <begin position="208"/>
        <end position="209"/>
    </location>
    <ligand>
        <name>sn-glycerol 1-phosphate</name>
        <dbReference type="ChEBI" id="CHEBI:57685"/>
    </ligand>
</feature>
<dbReference type="NCBIfam" id="TIGR01768">
    <property type="entry name" value="GGGP-family"/>
    <property type="match status" value="1"/>
</dbReference>
<dbReference type="InterPro" id="IPR039074">
    <property type="entry name" value="GGGP/HepGP_synthase_I"/>
</dbReference>
<dbReference type="GO" id="GO:0120536">
    <property type="term" value="F:heptaprenylglyceryl phosphate synthase activity"/>
    <property type="evidence" value="ECO:0007669"/>
    <property type="project" value="UniProtKB-ARBA"/>
</dbReference>
<evidence type="ECO:0000256" key="4">
    <source>
        <dbReference type="ARBA" id="ARBA00022842"/>
    </source>
</evidence>
<organism evidence="11 12">
    <name type="scientific">Allobacillus salarius</name>
    <dbReference type="NCBI Taxonomy" id="1955272"/>
    <lineage>
        <taxon>Bacteria</taxon>
        <taxon>Bacillati</taxon>
        <taxon>Bacillota</taxon>
        <taxon>Bacilli</taxon>
        <taxon>Bacillales</taxon>
        <taxon>Bacillaceae</taxon>
        <taxon>Allobacillus</taxon>
    </lineage>
</organism>
<evidence type="ECO:0000256" key="9">
    <source>
        <dbReference type="ARBA" id="ARBA00066888"/>
    </source>
</evidence>
<dbReference type="PANTHER" id="PTHR40029">
    <property type="match status" value="1"/>
</dbReference>
<feature type="binding site" evidence="10">
    <location>
        <position position="188"/>
    </location>
    <ligand>
        <name>sn-glycerol 1-phosphate</name>
        <dbReference type="ChEBI" id="CHEBI:57685"/>
    </ligand>
</feature>
<keyword evidence="3 10" id="KW-0479">Metal-binding</keyword>
<name>A0A556PGT6_9BACI</name>
<evidence type="ECO:0000256" key="7">
    <source>
        <dbReference type="ARBA" id="ARBA00023264"/>
    </source>
</evidence>
<dbReference type="PANTHER" id="PTHR40029:SF2">
    <property type="entry name" value="HEPTAPRENYLGLYCERYL PHOSPHATE SYNTHASE"/>
    <property type="match status" value="1"/>
</dbReference>
<dbReference type="NCBIfam" id="NF003197">
    <property type="entry name" value="PRK04169.1-1"/>
    <property type="match status" value="1"/>
</dbReference>
<evidence type="ECO:0000256" key="5">
    <source>
        <dbReference type="ARBA" id="ARBA00023098"/>
    </source>
</evidence>
<comment type="caution">
    <text evidence="11">The sequence shown here is derived from an EMBL/GenBank/DDBJ whole genome shotgun (WGS) entry which is preliminary data.</text>
</comment>
<dbReference type="UniPathway" id="UPA00940"/>
<feature type="binding site" evidence="10">
    <location>
        <position position="12"/>
    </location>
    <ligand>
        <name>sn-glycerol 1-phosphate</name>
        <dbReference type="ChEBI" id="CHEBI:57685"/>
    </ligand>
</feature>
<comment type="pathway">
    <text evidence="10">Membrane lipid metabolism; glycerophospholipid metabolism.</text>
</comment>
<feature type="binding site" evidence="10">
    <location>
        <begin position="158"/>
        <end position="163"/>
    </location>
    <ligand>
        <name>sn-glycerol 1-phosphate</name>
        <dbReference type="ChEBI" id="CHEBI:57685"/>
    </ligand>
</feature>
<keyword evidence="4 10" id="KW-0460">Magnesium</keyword>
<feature type="binding site" evidence="10">
    <location>
        <position position="40"/>
    </location>
    <ligand>
        <name>Mg(2+)</name>
        <dbReference type="ChEBI" id="CHEBI:18420"/>
    </ligand>
</feature>
<keyword evidence="6 10" id="KW-0594">Phospholipid biosynthesis</keyword>
<dbReference type="FunFam" id="3.20.20.390:FF:000001">
    <property type="entry name" value="Heptaprenylglyceryl phosphate synthase"/>
    <property type="match status" value="1"/>
</dbReference>
<comment type="function">
    <text evidence="10">Prenyltransferase that catalyzes in vivo the transfer of the heptaprenyl moiety of heptaprenyl pyrophosphate (HepPP; 35 carbon atoms) to the C3 hydroxyl of sn-glycerol-1-phosphate (G1P), producing heptaprenylglyceryl phosphate (HepGP). This reaction is an ether-bond-formation step in the biosynthesis of archaea-type G1P-based membrane lipids found in Bacillales.</text>
</comment>
<feature type="binding site" evidence="10">
    <location>
        <position position="14"/>
    </location>
    <ligand>
        <name>Mg(2+)</name>
        <dbReference type="ChEBI" id="CHEBI:18420"/>
    </ligand>
</feature>
<evidence type="ECO:0000313" key="12">
    <source>
        <dbReference type="Proteomes" id="UP000316425"/>
    </source>
</evidence>
<evidence type="ECO:0000256" key="3">
    <source>
        <dbReference type="ARBA" id="ARBA00022723"/>
    </source>
</evidence>
<comment type="similarity">
    <text evidence="10">Belongs to the GGGP/HepGP synthase family. Group I subfamily.</text>
</comment>
<proteinExistence type="inferred from homology"/>
<keyword evidence="1 10" id="KW-0444">Lipid biosynthesis</keyword>
<sequence>MEDYRMWRHIFKLDPNKPIDDESLEKICESGTDAVIVGGTDDVTLDQVLDLLARIRRYEVTCILEVSNLSAVTPGYDFYFIPMVLNTENPKWLIDYHQQAVKEYGEFIEWEELKAEGYIMLNPESKAYQWTDSKQVTDEDVIAYAQVAEHLMHLPFVYMEYSGTYGDVKLVERVSEELDQSLLIYGGGITTKAEARDMARHADIVVVGNIIYENLNAALRTVHAVHSVEKIKGGK</sequence>
<evidence type="ECO:0000256" key="1">
    <source>
        <dbReference type="ARBA" id="ARBA00022516"/>
    </source>
</evidence>
<dbReference type="Pfam" id="PF01884">
    <property type="entry name" value="PcrB"/>
    <property type="match status" value="1"/>
</dbReference>
<reference evidence="11 12" key="1">
    <citation type="submission" date="2019-07" db="EMBL/GenBank/DDBJ databases">
        <title>Allobacillus sp. nov. SKP isolated from shrimp paste of Euphausiacea.</title>
        <authorList>
            <person name="Kanchanasin P."/>
            <person name="Tanasupawat S."/>
            <person name="Shi W."/>
            <person name="Wu L."/>
            <person name="Ma J."/>
        </authorList>
    </citation>
    <scope>NUCLEOTIDE SEQUENCE [LARGE SCALE GENOMIC DNA]</scope>
    <source>
        <strain evidence="11 12">SKP4-8</strain>
    </source>
</reference>
<gene>
    <name evidence="10" type="primary">pcrB</name>
    <name evidence="11" type="ORF">FPQ13_09015</name>
</gene>
<dbReference type="Proteomes" id="UP000316425">
    <property type="component" value="Unassembled WGS sequence"/>
</dbReference>
<evidence type="ECO:0000256" key="8">
    <source>
        <dbReference type="ARBA" id="ARBA00048318"/>
    </source>
</evidence>
<dbReference type="InterPro" id="IPR008205">
    <property type="entry name" value="GGGP_HepGP_synthase"/>
</dbReference>
<dbReference type="CDD" id="cd02812">
    <property type="entry name" value="PcrB_like"/>
    <property type="match status" value="1"/>
</dbReference>
<dbReference type="NCBIfam" id="NF003199">
    <property type="entry name" value="PRK04169.1-3"/>
    <property type="match status" value="1"/>
</dbReference>
<dbReference type="GO" id="GO:0000287">
    <property type="term" value="F:magnesium ion binding"/>
    <property type="evidence" value="ECO:0007669"/>
    <property type="project" value="UniProtKB-UniRule"/>
</dbReference>
<comment type="subunit">
    <text evidence="10">Homodimer.</text>
</comment>
<keyword evidence="5 10" id="KW-0443">Lipid metabolism</keyword>
<comment type="catalytic activity">
    <reaction evidence="8 10">
        <text>sn-glycerol 1-phosphate + all-trans-heptaprenyl diphosphate = 3-heptaprenyl-sn-glycero-1-phosphate + diphosphate</text>
        <dbReference type="Rhea" id="RHEA:33495"/>
        <dbReference type="ChEBI" id="CHEBI:33019"/>
        <dbReference type="ChEBI" id="CHEBI:57685"/>
        <dbReference type="ChEBI" id="CHEBI:58206"/>
        <dbReference type="ChEBI" id="CHEBI:64781"/>
        <dbReference type="EC" id="2.5.1.n9"/>
    </reaction>
</comment>
<evidence type="ECO:0000256" key="10">
    <source>
        <dbReference type="HAMAP-Rule" id="MF_00112"/>
    </source>
</evidence>
<keyword evidence="12" id="KW-1185">Reference proteome</keyword>
<keyword evidence="2 10" id="KW-0808">Transferase</keyword>
<dbReference type="EMBL" id="VMHE01000015">
    <property type="protein sequence ID" value="TSJ63598.1"/>
    <property type="molecule type" value="Genomic_DNA"/>
</dbReference>
<accession>A0A556PGT6</accession>
<dbReference type="HAMAP" id="MF_00112">
    <property type="entry name" value="GGGP_HepGP_synthase"/>
    <property type="match status" value="1"/>
</dbReference>
<dbReference type="EC" id="2.5.1.n9" evidence="9 10"/>
<protein>
    <recommendedName>
        <fullName evidence="9 10">Heptaprenylglyceryl phosphate synthase</fullName>
        <shortName evidence="10">HepGP synthase</shortName>
        <ecNumber evidence="9 10">2.5.1.n9</ecNumber>
    </recommendedName>
    <alternativeName>
        <fullName evidence="10">Glycerol-1-phosphate heptaprenyltransferase</fullName>
    </alternativeName>
</protein>
<dbReference type="GO" id="GO:0046474">
    <property type="term" value="P:glycerophospholipid biosynthetic process"/>
    <property type="evidence" value="ECO:0007669"/>
    <property type="project" value="UniProtKB-UniRule"/>
</dbReference>
<evidence type="ECO:0000256" key="6">
    <source>
        <dbReference type="ARBA" id="ARBA00023209"/>
    </source>
</evidence>
<dbReference type="InterPro" id="IPR038597">
    <property type="entry name" value="GGGP/HepGP_synthase_sf"/>
</dbReference>